<name>A0A2P6NVC3_9EUKA</name>
<protein>
    <submittedName>
        <fullName evidence="9">Asparagine synthase</fullName>
    </submittedName>
</protein>
<dbReference type="PIRSF" id="PIRSF001589">
    <property type="entry name" value="Asn_synthetase_glu-h"/>
    <property type="match status" value="1"/>
</dbReference>
<dbReference type="PROSITE" id="PS51278">
    <property type="entry name" value="GATASE_TYPE_2"/>
    <property type="match status" value="1"/>
</dbReference>
<dbReference type="PANTHER" id="PTHR43284:SF1">
    <property type="entry name" value="ASPARAGINE SYNTHETASE"/>
    <property type="match status" value="1"/>
</dbReference>
<feature type="site" description="Important for beta-aspartyl-AMP intermediate formation" evidence="7">
    <location>
        <position position="363"/>
    </location>
</feature>
<dbReference type="EMBL" id="MDYQ01000016">
    <property type="protein sequence ID" value="PRP87921.1"/>
    <property type="molecule type" value="Genomic_DNA"/>
</dbReference>
<keyword evidence="4" id="KW-0315">Glutamine amidotransferase</keyword>
<dbReference type="AlphaFoldDB" id="A0A2P6NVC3"/>
<proteinExistence type="inferred from homology"/>
<dbReference type="NCBIfam" id="TIGR01536">
    <property type="entry name" value="asn_synth_AEB"/>
    <property type="match status" value="1"/>
</dbReference>
<evidence type="ECO:0000256" key="3">
    <source>
        <dbReference type="ARBA" id="ARBA00022840"/>
    </source>
</evidence>
<reference evidence="9 10" key="1">
    <citation type="journal article" date="2018" name="Genome Biol. Evol.">
        <title>Multiple Roots of Fruiting Body Formation in Amoebozoa.</title>
        <authorList>
            <person name="Hillmann F."/>
            <person name="Forbes G."/>
            <person name="Novohradska S."/>
            <person name="Ferling I."/>
            <person name="Riege K."/>
            <person name="Groth M."/>
            <person name="Westermann M."/>
            <person name="Marz M."/>
            <person name="Spaller T."/>
            <person name="Winckler T."/>
            <person name="Schaap P."/>
            <person name="Glockner G."/>
        </authorList>
    </citation>
    <scope>NUCLEOTIDE SEQUENCE [LARGE SCALE GENOMIC DNA]</scope>
    <source>
        <strain evidence="9 10">Jena</strain>
    </source>
</reference>
<comment type="caution">
    <text evidence="9">The sequence shown here is derived from an EMBL/GenBank/DDBJ whole genome shotgun (WGS) entry which is preliminary data.</text>
</comment>
<dbReference type="Proteomes" id="UP000241769">
    <property type="component" value="Unassembled WGS sequence"/>
</dbReference>
<evidence type="ECO:0000259" key="8">
    <source>
        <dbReference type="PROSITE" id="PS51278"/>
    </source>
</evidence>
<evidence type="ECO:0000256" key="2">
    <source>
        <dbReference type="ARBA" id="ARBA00022741"/>
    </source>
</evidence>
<accession>A0A2P6NVC3</accession>
<dbReference type="InterPro" id="IPR017932">
    <property type="entry name" value="GATase_2_dom"/>
</dbReference>
<dbReference type="SUPFAM" id="SSF52402">
    <property type="entry name" value="Adenine nucleotide alpha hydrolases-like"/>
    <property type="match status" value="1"/>
</dbReference>
<dbReference type="Pfam" id="PF13537">
    <property type="entry name" value="GATase_7"/>
    <property type="match status" value="1"/>
</dbReference>
<evidence type="ECO:0000256" key="5">
    <source>
        <dbReference type="PIRNR" id="PIRNR001589"/>
    </source>
</evidence>
<dbReference type="GO" id="GO:0005829">
    <property type="term" value="C:cytosol"/>
    <property type="evidence" value="ECO:0007669"/>
    <property type="project" value="TreeGrafter"/>
</dbReference>
<dbReference type="GO" id="GO:0004066">
    <property type="term" value="F:asparagine synthase (glutamine-hydrolyzing) activity"/>
    <property type="evidence" value="ECO:0007669"/>
    <property type="project" value="InterPro"/>
</dbReference>
<evidence type="ECO:0000256" key="1">
    <source>
        <dbReference type="ARBA" id="ARBA00005752"/>
    </source>
</evidence>
<dbReference type="OrthoDB" id="409189at2759"/>
<keyword evidence="2 5" id="KW-0547">Nucleotide-binding</keyword>
<evidence type="ECO:0000313" key="10">
    <source>
        <dbReference type="Proteomes" id="UP000241769"/>
    </source>
</evidence>
<dbReference type="InterPro" id="IPR051786">
    <property type="entry name" value="ASN_synthetase/amidase"/>
</dbReference>
<dbReference type="InterPro" id="IPR006426">
    <property type="entry name" value="Asn_synth_AEB"/>
</dbReference>
<dbReference type="CDD" id="cd01991">
    <property type="entry name" value="Asn_synthase_B_C"/>
    <property type="match status" value="1"/>
</dbReference>
<comment type="similarity">
    <text evidence="1">Belongs to the asparagine synthetase family.</text>
</comment>
<feature type="binding site" evidence="6">
    <location>
        <position position="89"/>
    </location>
    <ligand>
        <name>L-glutamine</name>
        <dbReference type="ChEBI" id="CHEBI:58359"/>
    </ligand>
</feature>
<evidence type="ECO:0000256" key="4">
    <source>
        <dbReference type="ARBA" id="ARBA00022962"/>
    </source>
</evidence>
<keyword evidence="3 5" id="KW-0067">ATP-binding</keyword>
<dbReference type="CDD" id="cd00712">
    <property type="entry name" value="AsnB"/>
    <property type="match status" value="1"/>
</dbReference>
<dbReference type="Pfam" id="PF00733">
    <property type="entry name" value="Asn_synthase"/>
    <property type="match status" value="1"/>
</dbReference>
<dbReference type="Gene3D" id="3.60.20.10">
    <property type="entry name" value="Glutamine Phosphoribosylpyrophosphate, subunit 1, domain 1"/>
    <property type="match status" value="1"/>
</dbReference>
<dbReference type="GO" id="GO:0005524">
    <property type="term" value="F:ATP binding"/>
    <property type="evidence" value="ECO:0007669"/>
    <property type="project" value="UniProtKB-KW"/>
</dbReference>
<dbReference type="InterPro" id="IPR001962">
    <property type="entry name" value="Asn_synthase"/>
</dbReference>
<sequence length="718" mass="81495">MDLIKHRGPDERGNWATGDGKMGIAMVRLSIIDLSGGHQPLSSQGKEDSSDVAQTRVGVYAVVNGELYDFERIRGELENEGYVFKTKSDSEIALHLYIKYGAPHFLKHLRGEFAVIIVDTRGDRPKMFVARDRLGLKPLFYTTTPEGVTLVASEIKAFKSMGWRAQWDVKSLVENGWAVDERTPYLGVYKLRPGHCMWIEETSRPRVERYWDVQFPHRDHIETRSVEEMIETVRDIIVETVKLRLRADVKTAIYLSGGIDSSAIAGIAQSELRKLDPNARVKAFSLSFPGHGESDEGPIAQRTAQFCGADMQVVPVSEVDLIEAFPEMVYHTEYPSVDLSGSGKFLLSKATREAGYIVTLTGEGSDEFFGGYHFFLQDYFRYVDPNIEKIFGNQLTEEKRQARLAEDLKKKVSHTYAASKVVDMNAFSEERREIGGISLPLEFGGFGYAQALFLSEAKEGTKVVEDNSIQTHIDLIDEEVKEKMRNVWHPLHSSQYIQKEGIFSNILLNHLGDRVEMAHSVEGRVPFCDHLLIEYVASLPPCVKVKYEEESINEKWILKEAVKPFITEEMYLRKKMPYHAPVNTQAQQEGPNALTKMFDRYLTRERVEKLGFIRYEMVEKVKKAFAEETTVGKKVLVGTLGTVVHSLPWSLSSFLERVSKFRNGQSDEVAGAFCRLSLWINAEVLCFANYKQAYTKISPVLRQKSRREAVDPEIPRAT</sequence>
<dbReference type="SUPFAM" id="SSF56235">
    <property type="entry name" value="N-terminal nucleophile aminohydrolases (Ntn hydrolases)"/>
    <property type="match status" value="1"/>
</dbReference>
<dbReference type="InterPro" id="IPR033738">
    <property type="entry name" value="AsnB_N"/>
</dbReference>
<organism evidence="9 10">
    <name type="scientific">Planoprotostelium fungivorum</name>
    <dbReference type="NCBI Taxonomy" id="1890364"/>
    <lineage>
        <taxon>Eukaryota</taxon>
        <taxon>Amoebozoa</taxon>
        <taxon>Evosea</taxon>
        <taxon>Variosea</taxon>
        <taxon>Cavosteliida</taxon>
        <taxon>Cavosteliaceae</taxon>
        <taxon>Planoprotostelium</taxon>
    </lineage>
</organism>
<dbReference type="Gene3D" id="3.40.50.620">
    <property type="entry name" value="HUPs"/>
    <property type="match status" value="2"/>
</dbReference>
<dbReference type="InterPro" id="IPR029055">
    <property type="entry name" value="Ntn_hydrolases_N"/>
</dbReference>
<dbReference type="InterPro" id="IPR014729">
    <property type="entry name" value="Rossmann-like_a/b/a_fold"/>
</dbReference>
<dbReference type="FunCoup" id="A0A2P6NVC3">
    <property type="interactions" value="44"/>
</dbReference>
<gene>
    <name evidence="9" type="ORF">PROFUN_02658</name>
</gene>
<evidence type="ECO:0000313" key="9">
    <source>
        <dbReference type="EMBL" id="PRP87921.1"/>
    </source>
</evidence>
<feature type="domain" description="Glutamine amidotransferase type-2" evidence="8">
    <location>
        <begin position="1"/>
        <end position="202"/>
    </location>
</feature>
<evidence type="ECO:0000256" key="7">
    <source>
        <dbReference type="PIRSR" id="PIRSR001589-3"/>
    </source>
</evidence>
<evidence type="ECO:0000256" key="6">
    <source>
        <dbReference type="PIRSR" id="PIRSR001589-2"/>
    </source>
</evidence>
<dbReference type="STRING" id="1890364.A0A2P6NVC3"/>
<dbReference type="PANTHER" id="PTHR43284">
    <property type="entry name" value="ASPARAGINE SYNTHETASE (GLUTAMINE-HYDROLYZING)"/>
    <property type="match status" value="1"/>
</dbReference>
<keyword evidence="10" id="KW-1185">Reference proteome</keyword>
<dbReference type="GO" id="GO:0006529">
    <property type="term" value="P:asparagine biosynthetic process"/>
    <property type="evidence" value="ECO:0007669"/>
    <property type="project" value="InterPro"/>
</dbReference>
<dbReference type="InParanoid" id="A0A2P6NVC3"/>